<proteinExistence type="predicted"/>
<gene>
    <name evidence="1" type="ORF">JHL17_10100</name>
</gene>
<accession>A0ABS1F302</accession>
<dbReference type="Proteomes" id="UP000652760">
    <property type="component" value="Unassembled WGS sequence"/>
</dbReference>
<sequence>MDGSSLYDRDFYAWANEQASLVRARNFGALDIGNLVEEIESIARRERRELRGNLGTLLRDLLVWTRLTGVRSGASQATIKLDRRRIEYLLRDSPSLSDELDDVLIDAYDIARLQAAVRTGLGEDVFPADCPWSFAEMMDEAFWPDA</sequence>
<dbReference type="PANTHER" id="PTHR34235">
    <property type="entry name" value="SLR1203 PROTEIN-RELATED"/>
    <property type="match status" value="1"/>
</dbReference>
<evidence type="ECO:0000313" key="2">
    <source>
        <dbReference type="Proteomes" id="UP000652760"/>
    </source>
</evidence>
<protein>
    <submittedName>
        <fullName evidence="1">DUF29 domain-containing protein</fullName>
    </submittedName>
</protein>
<dbReference type="RefSeq" id="WP_200192633.1">
    <property type="nucleotide sequence ID" value="NZ_JAENHM010000030.1"/>
</dbReference>
<dbReference type="EMBL" id="JAENHM010000030">
    <property type="protein sequence ID" value="MBK1837766.1"/>
    <property type="molecule type" value="Genomic_DNA"/>
</dbReference>
<evidence type="ECO:0000313" key="1">
    <source>
        <dbReference type="EMBL" id="MBK1837766.1"/>
    </source>
</evidence>
<keyword evidence="2" id="KW-1185">Reference proteome</keyword>
<reference evidence="2" key="1">
    <citation type="submission" date="2021-01" db="EMBL/GenBank/DDBJ databases">
        <title>Genome public.</title>
        <authorList>
            <person name="Liu C."/>
            <person name="Sun Q."/>
        </authorList>
    </citation>
    <scope>NUCLEOTIDE SEQUENCE [LARGE SCALE GENOMIC DNA]</scope>
    <source>
        <strain evidence="2">YIM B02556</strain>
    </source>
</reference>
<dbReference type="InterPro" id="IPR002636">
    <property type="entry name" value="DUF29"/>
</dbReference>
<organism evidence="1 2">
    <name type="scientific">Azospirillum endophyticum</name>
    <dbReference type="NCBI Taxonomy" id="2800326"/>
    <lineage>
        <taxon>Bacteria</taxon>
        <taxon>Pseudomonadati</taxon>
        <taxon>Pseudomonadota</taxon>
        <taxon>Alphaproteobacteria</taxon>
        <taxon>Rhodospirillales</taxon>
        <taxon>Azospirillaceae</taxon>
        <taxon>Azospirillum</taxon>
    </lineage>
</organism>
<comment type="caution">
    <text evidence="1">The sequence shown here is derived from an EMBL/GenBank/DDBJ whole genome shotgun (WGS) entry which is preliminary data.</text>
</comment>
<dbReference type="Pfam" id="PF01724">
    <property type="entry name" value="DUF29"/>
    <property type="match status" value="1"/>
</dbReference>
<dbReference type="Gene3D" id="1.20.1220.20">
    <property type="entry name" value="Uncharcterised protein PF01724"/>
    <property type="match status" value="1"/>
</dbReference>
<name>A0ABS1F302_9PROT</name>